<evidence type="ECO:0000313" key="2">
    <source>
        <dbReference type="Proteomes" id="UP000027586"/>
    </source>
</evidence>
<dbReference type="OrthoDB" id="2306559at2759"/>
<comment type="caution">
    <text evidence="1">The sequence shown here is derived from an EMBL/GenBank/DDBJ whole genome shotgun (WGS) entry which is preliminary data.</text>
</comment>
<dbReference type="Proteomes" id="UP000027586">
    <property type="component" value="Unassembled WGS sequence"/>
</dbReference>
<proteinExistence type="predicted"/>
<sequence>MPYNDDSIALARSKYIALQNTAERLHICHLGDPLSPVLTTELHVNGNPRTYRTYGVSNPLASNISGNTSDSENILLDSRHQLRDFVNAVFIPYDDSMHDFDTKVYTKKHLSLQHIYESVKPHTSLFQDSMNQFKGFVSHKPNGIGFVAADRDIVKSARRNSKKAKSDSTIRLWSLLVLKEHFKMKVKNAIYNYMDDYKYQAEHLKREGYRFIGYARKSSQGDISLEARFCSFERMVRKLKLLLAEDIYVSPCSVASADFHQRDNDQRMTDYKEILNIDGVKGNTNALLSSLRASTQLVVLIVIDYAGLSTDQDHVFNLVREHNQLAYLYVDRSPVSSTIESYSREELMSDPKILSKFNCRPPPVRRSVIFPLYSCAILIHGVHASSEMPHHWVKITLLMGPTADLEIVEATCEHAAARKEEWGHGMLEWSRMPSRSPDYSKKNVVHLVIP</sequence>
<evidence type="ECO:0000313" key="1">
    <source>
        <dbReference type="EMBL" id="CDH61025.1"/>
    </source>
</evidence>
<protein>
    <submittedName>
        <fullName evidence="1">Uncharacterized protein</fullName>
    </submittedName>
</protein>
<dbReference type="AlphaFoldDB" id="A0A068SGE5"/>
<organism evidence="1 2">
    <name type="scientific">Lichtheimia corymbifera JMRC:FSU:9682</name>
    <dbReference type="NCBI Taxonomy" id="1263082"/>
    <lineage>
        <taxon>Eukaryota</taxon>
        <taxon>Fungi</taxon>
        <taxon>Fungi incertae sedis</taxon>
        <taxon>Mucoromycota</taxon>
        <taxon>Mucoromycotina</taxon>
        <taxon>Mucoromycetes</taxon>
        <taxon>Mucorales</taxon>
        <taxon>Lichtheimiaceae</taxon>
        <taxon>Lichtheimia</taxon>
    </lineage>
</organism>
<gene>
    <name evidence="1" type="ORF">LCOR_11800.1</name>
</gene>
<reference evidence="1" key="1">
    <citation type="submission" date="2013-08" db="EMBL/GenBank/DDBJ databases">
        <title>Gene expansion shapes genome architecture in the human pathogen Lichtheimia corymbifera: an evolutionary genomics analysis in the ancient terrestrial Mucorales (Mucoromycotina).</title>
        <authorList>
            <person name="Schwartze V.U."/>
            <person name="Winter S."/>
            <person name="Shelest E."/>
            <person name="Marcet-Houben M."/>
            <person name="Horn F."/>
            <person name="Wehner S."/>
            <person name="Hoffmann K."/>
            <person name="Riege K."/>
            <person name="Sammeth M."/>
            <person name="Nowrousian M."/>
            <person name="Valiante V."/>
            <person name="Linde J."/>
            <person name="Jacobsen I.D."/>
            <person name="Marz M."/>
            <person name="Brakhage A.A."/>
            <person name="Gabaldon T."/>
            <person name="Bocker S."/>
            <person name="Voigt K."/>
        </authorList>
    </citation>
    <scope>NUCLEOTIDE SEQUENCE [LARGE SCALE GENOMIC DNA]</scope>
    <source>
        <strain evidence="1">FSU 9682</strain>
    </source>
</reference>
<accession>A0A068SGE5</accession>
<keyword evidence="2" id="KW-1185">Reference proteome</keyword>
<name>A0A068SGE5_9FUNG</name>
<dbReference type="VEuPathDB" id="FungiDB:LCOR_11800.1"/>
<dbReference type="EMBL" id="CBTN010000123">
    <property type="protein sequence ID" value="CDH61025.1"/>
    <property type="molecule type" value="Genomic_DNA"/>
</dbReference>